<keyword evidence="1" id="KW-0472">Membrane</keyword>
<reference evidence="2 3" key="1">
    <citation type="submission" date="2016-11" db="EMBL/GenBank/DDBJ databases">
        <authorList>
            <person name="Jaros S."/>
            <person name="Januszkiewicz K."/>
            <person name="Wedrychowicz H."/>
        </authorList>
    </citation>
    <scope>NUCLEOTIDE SEQUENCE [LARGE SCALE GENOMIC DNA]</scope>
    <source>
        <strain evidence="2 3">Y1</strain>
    </source>
</reference>
<dbReference type="OrthoDB" id="9805295at2"/>
<feature type="transmembrane region" description="Helical" evidence="1">
    <location>
        <begin position="243"/>
        <end position="264"/>
    </location>
</feature>
<accession>A0A1M7HUH5</accession>
<dbReference type="Pfam" id="PF19478">
    <property type="entry name" value="TrbL_2"/>
    <property type="match status" value="1"/>
</dbReference>
<protein>
    <recommendedName>
        <fullName evidence="4">TrbL/VirB6 plasmid conjugal transfer protein</fullName>
    </recommendedName>
</protein>
<dbReference type="Proteomes" id="UP000184394">
    <property type="component" value="Unassembled WGS sequence"/>
</dbReference>
<gene>
    <name evidence="2" type="ORF">SAMN04487860_10399</name>
</gene>
<feature type="transmembrane region" description="Helical" evidence="1">
    <location>
        <begin position="183"/>
        <end position="206"/>
    </location>
</feature>
<feature type="transmembrane region" description="Helical" evidence="1">
    <location>
        <begin position="80"/>
        <end position="98"/>
    </location>
</feature>
<evidence type="ECO:0000313" key="3">
    <source>
        <dbReference type="Proteomes" id="UP000184394"/>
    </source>
</evidence>
<keyword evidence="1" id="KW-1133">Transmembrane helix</keyword>
<dbReference type="RefSeq" id="WP_072949178.1">
    <property type="nucleotide sequence ID" value="NZ_FRCT01000003.1"/>
</dbReference>
<dbReference type="EMBL" id="FRCT01000003">
    <property type="protein sequence ID" value="SHM32049.1"/>
    <property type="molecule type" value="Genomic_DNA"/>
</dbReference>
<proteinExistence type="predicted"/>
<sequence length="310" mass="33199">MGVISDAIDALEDWCCDLFKDGIKSQFDGISDLLTDTFSQTTGSDGLVSTYLTSHPANFTGGGTGGTSVWTTIETLCNNVVVPIAGFILTIILLNDLIQTVLRGNNFKDFDDSIIIKWIIKALCGVILVSNTYYIASALFGFGTNVCSNGLTTLFGTGDYLDTALALKKSALSGLSLGELMTVWFISLIVHVGVMILIVAIVITLASRIIEVFMYLSVAPIPMATMMDSGEWASIGKNWIKQLLALSFQGFFIIVALGIFKTLFANMITTLNAGTGSVIMQMAMLLGYTAALIFTILRTGAISKSVFSAH</sequence>
<keyword evidence="1" id="KW-0812">Transmembrane</keyword>
<organism evidence="2 3">
    <name type="scientific">Ruminococcus flavefaciens</name>
    <dbReference type="NCBI Taxonomy" id="1265"/>
    <lineage>
        <taxon>Bacteria</taxon>
        <taxon>Bacillati</taxon>
        <taxon>Bacillota</taxon>
        <taxon>Clostridia</taxon>
        <taxon>Eubacteriales</taxon>
        <taxon>Oscillospiraceae</taxon>
        <taxon>Ruminococcus</taxon>
    </lineage>
</organism>
<feature type="transmembrane region" description="Helical" evidence="1">
    <location>
        <begin position="276"/>
        <end position="297"/>
    </location>
</feature>
<evidence type="ECO:0000256" key="1">
    <source>
        <dbReference type="SAM" id="Phobius"/>
    </source>
</evidence>
<name>A0A1M7HUH5_RUMFL</name>
<feature type="transmembrane region" description="Helical" evidence="1">
    <location>
        <begin position="118"/>
        <end position="136"/>
    </location>
</feature>
<dbReference type="InterPro" id="IPR045798">
    <property type="entry name" value="TrbL_Firmicutes"/>
</dbReference>
<dbReference type="AlphaFoldDB" id="A0A1M7HUH5"/>
<evidence type="ECO:0008006" key="4">
    <source>
        <dbReference type="Google" id="ProtNLM"/>
    </source>
</evidence>
<evidence type="ECO:0000313" key="2">
    <source>
        <dbReference type="EMBL" id="SHM32049.1"/>
    </source>
</evidence>